<keyword evidence="4 9" id="KW-1133">Transmembrane helix</keyword>
<dbReference type="GO" id="GO:0004930">
    <property type="term" value="F:G protein-coupled receptor activity"/>
    <property type="evidence" value="ECO:0007669"/>
    <property type="project" value="UniProtKB-KW"/>
</dbReference>
<dbReference type="CDD" id="cd00637">
    <property type="entry name" value="7tm_classA_rhodopsin-like"/>
    <property type="match status" value="1"/>
</dbReference>
<reference evidence="11 12" key="1">
    <citation type="journal article" date="2014" name="Genome Biol. Evol.">
        <title>The genome of the myxosporean Thelohanellus kitauei shows adaptations to nutrient acquisition within its fish host.</title>
        <authorList>
            <person name="Yang Y."/>
            <person name="Xiong J."/>
            <person name="Zhou Z."/>
            <person name="Huo F."/>
            <person name="Miao W."/>
            <person name="Ran C."/>
            <person name="Liu Y."/>
            <person name="Zhang J."/>
            <person name="Feng J."/>
            <person name="Wang M."/>
            <person name="Wang M."/>
            <person name="Wang L."/>
            <person name="Yao B."/>
        </authorList>
    </citation>
    <scope>NUCLEOTIDE SEQUENCE [LARGE SCALE GENOMIC DNA]</scope>
    <source>
        <strain evidence="11">Wuqing</strain>
    </source>
</reference>
<comment type="caution">
    <text evidence="11">The sequence shown here is derived from an EMBL/GenBank/DDBJ whole genome shotgun (WGS) entry which is preliminary data.</text>
</comment>
<dbReference type="InterPro" id="IPR050569">
    <property type="entry name" value="TAAR"/>
</dbReference>
<comment type="subcellular location">
    <subcellularLocation>
        <location evidence="1">Cell membrane</location>
        <topology evidence="1">Multi-pass membrane protein</topology>
    </subcellularLocation>
</comment>
<evidence type="ECO:0000313" key="11">
    <source>
        <dbReference type="EMBL" id="KII64393.1"/>
    </source>
</evidence>
<keyword evidence="12" id="KW-1185">Reference proteome</keyword>
<dbReference type="PROSITE" id="PS00237">
    <property type="entry name" value="G_PROTEIN_RECEP_F1_1"/>
    <property type="match status" value="1"/>
</dbReference>
<evidence type="ECO:0000256" key="8">
    <source>
        <dbReference type="ARBA" id="ARBA00023224"/>
    </source>
</evidence>
<dbReference type="InterPro" id="IPR017452">
    <property type="entry name" value="GPCR_Rhodpsn_7TM"/>
</dbReference>
<dbReference type="OrthoDB" id="5954629at2759"/>
<feature type="transmembrane region" description="Helical" evidence="9">
    <location>
        <begin position="275"/>
        <end position="296"/>
    </location>
</feature>
<evidence type="ECO:0000256" key="5">
    <source>
        <dbReference type="ARBA" id="ARBA00023040"/>
    </source>
</evidence>
<dbReference type="Gene3D" id="1.20.1070.10">
    <property type="entry name" value="Rhodopsin 7-helix transmembrane proteins"/>
    <property type="match status" value="1"/>
</dbReference>
<sequence>MTSECNFFWNNILLYAAKMFINCVLWGVTILCVFFMIKYNRFSQRASNILVTNLLISDSLSALLSSVYREYINNCDVKPFLHCTFVLYFARTFGYISMSFLLFFTIERYVKLTTTPTSYEKIMSKTKIKIAIICIWCGFILFSLATTPYWIYLAIPNLRNSTVEHCVYSENLEPLIGLITLFISQFLSVIILVVVNVTLGFKVRSLVQRSEIRLGLSAEQMEDNRKLIKKVEINVFIMSLALTIMNVAIFGLTVIDLIKFLKALKLISYDANTYVLNLFLFFVTIYPFCEAMVCFLMNRDMIDCSRALWQATHRRLSVRR</sequence>
<dbReference type="AlphaFoldDB" id="A0A0C2J5E7"/>
<feature type="transmembrane region" description="Helical" evidence="9">
    <location>
        <begin position="130"/>
        <end position="155"/>
    </location>
</feature>
<feature type="transmembrane region" description="Helical" evidence="9">
    <location>
        <begin position="235"/>
        <end position="255"/>
    </location>
</feature>
<accession>A0A0C2J5E7</accession>
<keyword evidence="3 9" id="KW-0812">Transmembrane</keyword>
<keyword evidence="7" id="KW-0675">Receptor</keyword>
<organism evidence="11 12">
    <name type="scientific">Thelohanellus kitauei</name>
    <name type="common">Myxosporean</name>
    <dbReference type="NCBI Taxonomy" id="669202"/>
    <lineage>
        <taxon>Eukaryota</taxon>
        <taxon>Metazoa</taxon>
        <taxon>Cnidaria</taxon>
        <taxon>Myxozoa</taxon>
        <taxon>Myxosporea</taxon>
        <taxon>Bivalvulida</taxon>
        <taxon>Platysporina</taxon>
        <taxon>Myxobolidae</taxon>
        <taxon>Thelohanellus</taxon>
    </lineage>
</organism>
<evidence type="ECO:0000259" key="10">
    <source>
        <dbReference type="PROSITE" id="PS50262"/>
    </source>
</evidence>
<dbReference type="Pfam" id="PF00001">
    <property type="entry name" value="7tm_1"/>
    <property type="match status" value="1"/>
</dbReference>
<keyword evidence="5" id="KW-0297">G-protein coupled receptor</keyword>
<feature type="transmembrane region" description="Helical" evidence="9">
    <location>
        <begin position="12"/>
        <end position="37"/>
    </location>
</feature>
<keyword evidence="6 9" id="KW-0472">Membrane</keyword>
<feature type="transmembrane region" description="Helical" evidence="9">
    <location>
        <begin position="175"/>
        <end position="199"/>
    </location>
</feature>
<dbReference type="PROSITE" id="PS50262">
    <property type="entry name" value="G_PROTEIN_RECEP_F1_2"/>
    <property type="match status" value="1"/>
</dbReference>
<dbReference type="PANTHER" id="PTHR24249">
    <property type="entry name" value="HISTAMINE RECEPTOR-RELATED G-PROTEIN COUPLED RECEPTOR"/>
    <property type="match status" value="1"/>
</dbReference>
<keyword evidence="2" id="KW-1003">Cell membrane</keyword>
<protein>
    <recommendedName>
        <fullName evidence="10">G-protein coupled receptors family 1 profile domain-containing protein</fullName>
    </recommendedName>
</protein>
<evidence type="ECO:0000256" key="2">
    <source>
        <dbReference type="ARBA" id="ARBA00022475"/>
    </source>
</evidence>
<feature type="transmembrane region" description="Helical" evidence="9">
    <location>
        <begin position="49"/>
        <end position="68"/>
    </location>
</feature>
<dbReference type="InterPro" id="IPR000276">
    <property type="entry name" value="GPCR_Rhodpsn"/>
</dbReference>
<dbReference type="EMBL" id="JWZT01004312">
    <property type="protein sequence ID" value="KII64393.1"/>
    <property type="molecule type" value="Genomic_DNA"/>
</dbReference>
<evidence type="ECO:0000256" key="6">
    <source>
        <dbReference type="ARBA" id="ARBA00023136"/>
    </source>
</evidence>
<dbReference type="GO" id="GO:0005886">
    <property type="term" value="C:plasma membrane"/>
    <property type="evidence" value="ECO:0007669"/>
    <property type="project" value="UniProtKB-SubCell"/>
</dbReference>
<dbReference type="SUPFAM" id="SSF81321">
    <property type="entry name" value="Family A G protein-coupled receptor-like"/>
    <property type="match status" value="1"/>
</dbReference>
<name>A0A0C2J5E7_THEKT</name>
<proteinExistence type="predicted"/>
<feature type="domain" description="G-protein coupled receptors family 1 profile" evidence="10">
    <location>
        <begin position="28"/>
        <end position="294"/>
    </location>
</feature>
<evidence type="ECO:0000256" key="4">
    <source>
        <dbReference type="ARBA" id="ARBA00022989"/>
    </source>
</evidence>
<evidence type="ECO:0000256" key="9">
    <source>
        <dbReference type="SAM" id="Phobius"/>
    </source>
</evidence>
<feature type="transmembrane region" description="Helical" evidence="9">
    <location>
        <begin position="88"/>
        <end position="110"/>
    </location>
</feature>
<keyword evidence="8" id="KW-0807">Transducer</keyword>
<evidence type="ECO:0000313" key="12">
    <source>
        <dbReference type="Proteomes" id="UP000031668"/>
    </source>
</evidence>
<gene>
    <name evidence="11" type="ORF">RF11_00416</name>
</gene>
<dbReference type="Proteomes" id="UP000031668">
    <property type="component" value="Unassembled WGS sequence"/>
</dbReference>
<evidence type="ECO:0000256" key="3">
    <source>
        <dbReference type="ARBA" id="ARBA00022692"/>
    </source>
</evidence>
<evidence type="ECO:0000256" key="1">
    <source>
        <dbReference type="ARBA" id="ARBA00004651"/>
    </source>
</evidence>
<evidence type="ECO:0000256" key="7">
    <source>
        <dbReference type="ARBA" id="ARBA00023170"/>
    </source>
</evidence>